<evidence type="ECO:0000256" key="17">
    <source>
        <dbReference type="SAM" id="MobiDB-lite"/>
    </source>
</evidence>
<evidence type="ECO:0000256" key="14">
    <source>
        <dbReference type="ARBA" id="ARBA00023146"/>
    </source>
</evidence>
<evidence type="ECO:0000256" key="4">
    <source>
        <dbReference type="ARBA" id="ARBA00011209"/>
    </source>
</evidence>
<feature type="compositionally biased region" description="Basic and acidic residues" evidence="17">
    <location>
        <begin position="535"/>
        <end position="547"/>
    </location>
</feature>
<dbReference type="SUPFAM" id="SSF56037">
    <property type="entry name" value="PheT/TilS domain"/>
    <property type="match status" value="1"/>
</dbReference>
<gene>
    <name evidence="19" type="ORF">BDZ90DRAFT_260863</name>
</gene>
<feature type="region of interest" description="Disordered" evidence="17">
    <location>
        <begin position="572"/>
        <end position="632"/>
    </location>
</feature>
<evidence type="ECO:0000256" key="16">
    <source>
        <dbReference type="ARBA" id="ARBA00049255"/>
    </source>
</evidence>
<dbReference type="GO" id="GO:0009328">
    <property type="term" value="C:phenylalanine-tRNA ligase complex"/>
    <property type="evidence" value="ECO:0007669"/>
    <property type="project" value="TreeGrafter"/>
</dbReference>
<dbReference type="InterPro" id="IPR045864">
    <property type="entry name" value="aa-tRNA-synth_II/BPL/LPL"/>
</dbReference>
<comment type="subunit">
    <text evidence="4">Tetramer of two alpha and two beta subunits.</text>
</comment>
<dbReference type="OrthoDB" id="1698572at2759"/>
<evidence type="ECO:0000256" key="5">
    <source>
        <dbReference type="ARBA" id="ARBA00012814"/>
    </source>
</evidence>
<dbReference type="InterPro" id="IPR005147">
    <property type="entry name" value="tRNA_synthase_B5-dom"/>
</dbReference>
<proteinExistence type="inferred from homology"/>
<dbReference type="STRING" id="1569628.A0A316UPI0"/>
<dbReference type="InterPro" id="IPR045060">
    <property type="entry name" value="Phe-tRNA-ligase_IIc_bsu"/>
</dbReference>
<dbReference type="PANTHER" id="PTHR10947">
    <property type="entry name" value="PHENYLALANYL-TRNA SYNTHETASE BETA CHAIN AND LEUCINE-RICH REPEAT-CONTAINING PROTEIN 47"/>
    <property type="match status" value="1"/>
</dbReference>
<evidence type="ECO:0000256" key="10">
    <source>
        <dbReference type="ARBA" id="ARBA00022741"/>
    </source>
</evidence>
<dbReference type="AlphaFoldDB" id="A0A316UPI0"/>
<reference evidence="19 20" key="1">
    <citation type="journal article" date="2018" name="Mol. Biol. Evol.">
        <title>Broad Genomic Sampling Reveals a Smut Pathogenic Ancestry of the Fungal Clade Ustilaginomycotina.</title>
        <authorList>
            <person name="Kijpornyongpan T."/>
            <person name="Mondo S.J."/>
            <person name="Barry K."/>
            <person name="Sandor L."/>
            <person name="Lee J."/>
            <person name="Lipzen A."/>
            <person name="Pangilinan J."/>
            <person name="LaButti K."/>
            <person name="Hainaut M."/>
            <person name="Henrissat B."/>
            <person name="Grigoriev I.V."/>
            <person name="Spatafora J.W."/>
            <person name="Aime M.C."/>
        </authorList>
    </citation>
    <scope>NUCLEOTIDE SEQUENCE [LARGE SCALE GENOMIC DNA]</scope>
    <source>
        <strain evidence="19 20">MCA 5214</strain>
    </source>
</reference>
<keyword evidence="9" id="KW-0479">Metal-binding</keyword>
<dbReference type="InterPro" id="IPR020825">
    <property type="entry name" value="Phe-tRNA_synthase-like_B3/B4"/>
</dbReference>
<dbReference type="InterPro" id="IPR041616">
    <property type="entry name" value="PheRS_beta_core"/>
</dbReference>
<evidence type="ECO:0000313" key="19">
    <source>
        <dbReference type="EMBL" id="PWN27199.1"/>
    </source>
</evidence>
<keyword evidence="11" id="KW-0067">ATP-binding</keyword>
<dbReference type="RefSeq" id="XP_025361811.1">
    <property type="nucleotide sequence ID" value="XM_025508307.1"/>
</dbReference>
<dbReference type="InterPro" id="IPR009061">
    <property type="entry name" value="DNA-bd_dom_put_sf"/>
</dbReference>
<evidence type="ECO:0000256" key="1">
    <source>
        <dbReference type="ARBA" id="ARBA00001946"/>
    </source>
</evidence>
<dbReference type="FunFam" id="3.30.56.10:FF:000006">
    <property type="entry name" value="Phenylalanyl-tRNA synthetase subunit beta"/>
    <property type="match status" value="1"/>
</dbReference>
<dbReference type="NCBIfam" id="TIGR00471">
    <property type="entry name" value="pheT_arch"/>
    <property type="match status" value="1"/>
</dbReference>
<dbReference type="PROSITE" id="PS51483">
    <property type="entry name" value="B5"/>
    <property type="match status" value="1"/>
</dbReference>
<protein>
    <recommendedName>
        <fullName evidence="6">Phenylalanine--tRNA ligase beta subunit</fullName>
        <ecNumber evidence="5">6.1.1.20</ecNumber>
    </recommendedName>
    <alternativeName>
        <fullName evidence="15">Phenylalanyl-tRNA synthetase beta subunit</fullName>
    </alternativeName>
</protein>
<keyword evidence="7" id="KW-0963">Cytoplasm</keyword>
<feature type="compositionally biased region" description="Low complexity" evidence="17">
    <location>
        <begin position="525"/>
        <end position="534"/>
    </location>
</feature>
<dbReference type="Pfam" id="PF18262">
    <property type="entry name" value="PhetRS_B1"/>
    <property type="match status" value="1"/>
</dbReference>
<dbReference type="PANTHER" id="PTHR10947:SF0">
    <property type="entry name" value="PHENYLALANINE--TRNA LIGASE BETA SUBUNIT"/>
    <property type="match status" value="1"/>
</dbReference>
<dbReference type="FunFam" id="3.30.56.10:FF:000004">
    <property type="entry name" value="Phenylalanyl-tRNA synthetase, beta subunit"/>
    <property type="match status" value="1"/>
</dbReference>
<dbReference type="EMBL" id="KZ819669">
    <property type="protein sequence ID" value="PWN27199.1"/>
    <property type="molecule type" value="Genomic_DNA"/>
</dbReference>
<feature type="region of interest" description="Disordered" evidence="17">
    <location>
        <begin position="524"/>
        <end position="557"/>
    </location>
</feature>
<evidence type="ECO:0000256" key="2">
    <source>
        <dbReference type="ARBA" id="ARBA00004496"/>
    </source>
</evidence>
<dbReference type="Pfam" id="PF03483">
    <property type="entry name" value="B3_4"/>
    <property type="match status" value="1"/>
</dbReference>
<dbReference type="InterPro" id="IPR040659">
    <property type="entry name" value="PhetRS_B1"/>
</dbReference>
<evidence type="ECO:0000256" key="3">
    <source>
        <dbReference type="ARBA" id="ARBA00007438"/>
    </source>
</evidence>
<keyword evidence="13" id="KW-0648">Protein biosynthesis</keyword>
<dbReference type="GO" id="GO:0000287">
    <property type="term" value="F:magnesium ion binding"/>
    <property type="evidence" value="ECO:0007669"/>
    <property type="project" value="InterPro"/>
</dbReference>
<comment type="subcellular location">
    <subcellularLocation>
        <location evidence="2">Cytoplasm</location>
    </subcellularLocation>
</comment>
<dbReference type="Gene3D" id="3.30.930.10">
    <property type="entry name" value="Bira Bifunctional Protein, Domain 2"/>
    <property type="match status" value="1"/>
</dbReference>
<keyword evidence="20" id="KW-1185">Reference proteome</keyword>
<evidence type="ECO:0000256" key="13">
    <source>
        <dbReference type="ARBA" id="ARBA00022917"/>
    </source>
</evidence>
<dbReference type="Gene3D" id="3.30.56.10">
    <property type="match status" value="2"/>
</dbReference>
<dbReference type="SUPFAM" id="SSF55681">
    <property type="entry name" value="Class II aaRS and biotin synthetases"/>
    <property type="match status" value="1"/>
</dbReference>
<keyword evidence="14 19" id="KW-0030">Aminoacyl-tRNA synthetase</keyword>
<comment type="catalytic activity">
    <reaction evidence="16">
        <text>tRNA(Phe) + L-phenylalanine + ATP = L-phenylalanyl-tRNA(Phe) + AMP + diphosphate + H(+)</text>
        <dbReference type="Rhea" id="RHEA:19413"/>
        <dbReference type="Rhea" id="RHEA-COMP:9668"/>
        <dbReference type="Rhea" id="RHEA-COMP:9699"/>
        <dbReference type="ChEBI" id="CHEBI:15378"/>
        <dbReference type="ChEBI" id="CHEBI:30616"/>
        <dbReference type="ChEBI" id="CHEBI:33019"/>
        <dbReference type="ChEBI" id="CHEBI:58095"/>
        <dbReference type="ChEBI" id="CHEBI:78442"/>
        <dbReference type="ChEBI" id="CHEBI:78531"/>
        <dbReference type="ChEBI" id="CHEBI:456215"/>
        <dbReference type="EC" id="6.1.1.20"/>
    </reaction>
</comment>
<evidence type="ECO:0000256" key="15">
    <source>
        <dbReference type="ARBA" id="ARBA00033189"/>
    </source>
</evidence>
<evidence type="ECO:0000259" key="18">
    <source>
        <dbReference type="PROSITE" id="PS51483"/>
    </source>
</evidence>
<feature type="compositionally biased region" description="Low complexity" evidence="17">
    <location>
        <begin position="623"/>
        <end position="632"/>
    </location>
</feature>
<evidence type="ECO:0000256" key="7">
    <source>
        <dbReference type="ARBA" id="ARBA00022490"/>
    </source>
</evidence>
<dbReference type="SMART" id="SM00873">
    <property type="entry name" value="B3_4"/>
    <property type="match status" value="1"/>
</dbReference>
<dbReference type="GeneID" id="37030130"/>
<dbReference type="InterPro" id="IPR005146">
    <property type="entry name" value="B3/B4_tRNA-bd"/>
</dbReference>
<comment type="cofactor">
    <cofactor evidence="1">
        <name>Mg(2+)</name>
        <dbReference type="ChEBI" id="CHEBI:18420"/>
    </cofactor>
</comment>
<dbReference type="InterPro" id="IPR004531">
    <property type="entry name" value="Phe-tRNA-synth_IIc_bsu_arc_euk"/>
</dbReference>
<evidence type="ECO:0000256" key="11">
    <source>
        <dbReference type="ARBA" id="ARBA00022840"/>
    </source>
</evidence>
<evidence type="ECO:0000256" key="9">
    <source>
        <dbReference type="ARBA" id="ARBA00022723"/>
    </source>
</evidence>
<dbReference type="EC" id="6.1.1.20" evidence="5"/>
<evidence type="ECO:0000256" key="8">
    <source>
        <dbReference type="ARBA" id="ARBA00022598"/>
    </source>
</evidence>
<feature type="compositionally biased region" description="Basic and acidic residues" evidence="17">
    <location>
        <begin position="610"/>
        <end position="622"/>
    </location>
</feature>
<dbReference type="Gene3D" id="3.50.40.10">
    <property type="entry name" value="Phenylalanyl-trna Synthetase, Chain B, domain 3"/>
    <property type="match status" value="1"/>
</dbReference>
<dbReference type="Proteomes" id="UP000245884">
    <property type="component" value="Unassembled WGS sequence"/>
</dbReference>
<evidence type="ECO:0000313" key="20">
    <source>
        <dbReference type="Proteomes" id="UP000245884"/>
    </source>
</evidence>
<dbReference type="Pfam" id="PF03484">
    <property type="entry name" value="B5"/>
    <property type="match status" value="1"/>
</dbReference>
<evidence type="ECO:0000256" key="6">
    <source>
        <dbReference type="ARBA" id="ARBA00017032"/>
    </source>
</evidence>
<comment type="similarity">
    <text evidence="3">Belongs to the phenylalanyl-tRNA synthetase beta subunit family. Type 2 subfamily.</text>
</comment>
<accession>A0A316UPI0</accession>
<keyword evidence="10" id="KW-0547">Nucleotide-binding</keyword>
<feature type="domain" description="B5" evidence="18">
    <location>
        <begin position="293"/>
        <end position="371"/>
    </location>
</feature>
<dbReference type="GO" id="GO:0003723">
    <property type="term" value="F:RNA binding"/>
    <property type="evidence" value="ECO:0007669"/>
    <property type="project" value="InterPro"/>
</dbReference>
<keyword evidence="8" id="KW-0436">Ligase</keyword>
<dbReference type="GO" id="GO:0005524">
    <property type="term" value="F:ATP binding"/>
    <property type="evidence" value="ECO:0007669"/>
    <property type="project" value="UniProtKB-KW"/>
</dbReference>
<sequence length="688" mass="76036">MPTVSVDKANFFKSLGKDYTTQEFDELCFQFGIELDDDTTEECRKAGNGERPQLKIDIPANRYDLLCHEGIARALLVFLGKMKQPDIKVMQPKEMLEIHVDDQVSKIRPTILGAVLRNVTFTPENYASFIDLQDKLHQNLGRRRTLVSMGTHDLDTIKAPFSYKGLAPKDVKFAPLNRPGQVMDGPTLMTTLEQDKHLSKYLSIIRDSPVYPVVLDAEETVCSLPPVINGDHSKITLNTKNVLIDMTGTDETRCSHALAELVSMFAEYCGEKFSVEPVKIVHSDGKSLITPDLSPRVATCRLSYINSCTGLDLDVPTTIKLLERMGHSATQSPQSPDVLQVSIPATRPDVLHECDLMEDVAVAYGFDHLPRRFPSTNTVAAPLPINKLSDVLRREFAYAGWVEALSLILCSHDEAYKQLRRPDPGSEAILLENPKSLEYQMVRTTLLPGLLKTLRENRKHSLPWRLFEVSDVARQDAEDLERCAKNERRAVASYSDREAKFEVVHGLLGRVMRVLDVPYLQGGREAASSSSSSAGKKESGHAGRDKGGYWIEESDDPTFMPGRAAVVKFRTPVREQEEKEEANQQQIKAPATGDDVDAAKRAAPTASATDVEKHLGDADKKQQSSSSSSKDSAISAISNLASKLHLGGRKGGEVITVGQLGVLHPEVLAAFGLDWPTAVLELQVEPFL</sequence>
<dbReference type="GO" id="GO:0004826">
    <property type="term" value="F:phenylalanine-tRNA ligase activity"/>
    <property type="evidence" value="ECO:0007669"/>
    <property type="project" value="UniProtKB-EC"/>
</dbReference>
<organism evidence="19 20">
    <name type="scientific">Jaminaea rosea</name>
    <dbReference type="NCBI Taxonomy" id="1569628"/>
    <lineage>
        <taxon>Eukaryota</taxon>
        <taxon>Fungi</taxon>
        <taxon>Dikarya</taxon>
        <taxon>Basidiomycota</taxon>
        <taxon>Ustilaginomycotina</taxon>
        <taxon>Exobasidiomycetes</taxon>
        <taxon>Microstromatales</taxon>
        <taxon>Microstromatales incertae sedis</taxon>
        <taxon>Jaminaea</taxon>
    </lineage>
</organism>
<name>A0A316UPI0_9BASI</name>
<dbReference type="FunFam" id="3.50.40.10:FF:000002">
    <property type="entry name" value="phenylalanine--tRNA ligase beta subunit"/>
    <property type="match status" value="1"/>
</dbReference>
<dbReference type="Pfam" id="PF17759">
    <property type="entry name" value="tRNA_synthFbeta"/>
    <property type="match status" value="1"/>
</dbReference>
<dbReference type="SMART" id="SM00874">
    <property type="entry name" value="B5"/>
    <property type="match status" value="1"/>
</dbReference>
<evidence type="ECO:0000256" key="12">
    <source>
        <dbReference type="ARBA" id="ARBA00022842"/>
    </source>
</evidence>
<keyword evidence="12" id="KW-0460">Magnesium</keyword>
<dbReference type="SUPFAM" id="SSF46955">
    <property type="entry name" value="Putative DNA-binding domain"/>
    <property type="match status" value="2"/>
</dbReference>
<dbReference type="GO" id="GO:0006432">
    <property type="term" value="P:phenylalanyl-tRNA aminoacylation"/>
    <property type="evidence" value="ECO:0007669"/>
    <property type="project" value="InterPro"/>
</dbReference>